<keyword evidence="2" id="KW-1185">Reference proteome</keyword>
<organism evidence="1 2">
    <name type="scientific">Anopheles quadriannulatus</name>
    <name type="common">Mosquito</name>
    <dbReference type="NCBI Taxonomy" id="34691"/>
    <lineage>
        <taxon>Eukaryota</taxon>
        <taxon>Metazoa</taxon>
        <taxon>Ecdysozoa</taxon>
        <taxon>Arthropoda</taxon>
        <taxon>Hexapoda</taxon>
        <taxon>Insecta</taxon>
        <taxon>Pterygota</taxon>
        <taxon>Neoptera</taxon>
        <taxon>Endopterygota</taxon>
        <taxon>Diptera</taxon>
        <taxon>Nematocera</taxon>
        <taxon>Culicoidea</taxon>
        <taxon>Culicidae</taxon>
        <taxon>Anophelinae</taxon>
        <taxon>Anopheles</taxon>
    </lineage>
</organism>
<reference evidence="1" key="1">
    <citation type="submission" date="2020-05" db="UniProtKB">
        <authorList>
            <consortium name="EnsemblMetazoa"/>
        </authorList>
    </citation>
    <scope>IDENTIFICATION</scope>
    <source>
        <strain evidence="1">SANGQUA</strain>
    </source>
</reference>
<dbReference type="EnsemblMetazoa" id="AQUA008897-RA">
    <property type="protein sequence ID" value="AQUA008897-PA"/>
    <property type="gene ID" value="AQUA008897"/>
</dbReference>
<evidence type="ECO:0000313" key="2">
    <source>
        <dbReference type="Proteomes" id="UP000076407"/>
    </source>
</evidence>
<name>A0A182XGC9_ANOQN</name>
<protein>
    <submittedName>
        <fullName evidence="1">Uncharacterized protein</fullName>
    </submittedName>
</protein>
<dbReference type="VEuPathDB" id="VectorBase:AQUA008897"/>
<accession>A0A182XGC9</accession>
<sequence>MGSTRTDKPFPYQQLRLAYQYVKVFPVGGSKDINFRKDATVPPATWNAIAPVMQTIVYEMSSVTAYRPLAFSSVMQETNRWLATT</sequence>
<evidence type="ECO:0000313" key="1">
    <source>
        <dbReference type="EnsemblMetazoa" id="AQUA008897-PA"/>
    </source>
</evidence>
<dbReference type="AlphaFoldDB" id="A0A182XGC9"/>
<proteinExistence type="predicted"/>
<dbReference type="Proteomes" id="UP000076407">
    <property type="component" value="Unassembled WGS sequence"/>
</dbReference>